<dbReference type="PANTHER" id="PTHR10134">
    <property type="entry name" value="CYTOCHROME B-C1 COMPLEX SUBUNIT RIESKE, MITOCHONDRIAL"/>
    <property type="match status" value="1"/>
</dbReference>
<keyword evidence="1" id="KW-0001">2Fe-2S</keyword>
<evidence type="ECO:0000256" key="5">
    <source>
        <dbReference type="ARBA" id="ARBA00023157"/>
    </source>
</evidence>
<dbReference type="Pfam" id="PF00355">
    <property type="entry name" value="Rieske"/>
    <property type="match status" value="1"/>
</dbReference>
<evidence type="ECO:0000256" key="4">
    <source>
        <dbReference type="ARBA" id="ARBA00023014"/>
    </source>
</evidence>
<dbReference type="PRINTS" id="PR00162">
    <property type="entry name" value="RIESKE"/>
</dbReference>
<keyword evidence="4" id="KW-0411">Iron-sulfur</keyword>
<protein>
    <submittedName>
        <fullName evidence="8">Rieske 2Fe-2S domain-containing protein</fullName>
    </submittedName>
</protein>
<reference evidence="8" key="2">
    <citation type="journal article" date="2021" name="Microbiome">
        <title>Successional dynamics and alternative stable states in a saline activated sludge microbial community over 9 years.</title>
        <authorList>
            <person name="Wang Y."/>
            <person name="Ye J."/>
            <person name="Ju F."/>
            <person name="Liu L."/>
            <person name="Boyd J.A."/>
            <person name="Deng Y."/>
            <person name="Parks D.H."/>
            <person name="Jiang X."/>
            <person name="Yin X."/>
            <person name="Woodcroft B.J."/>
            <person name="Tyson G.W."/>
            <person name="Hugenholtz P."/>
            <person name="Polz M.F."/>
            <person name="Zhang T."/>
        </authorList>
    </citation>
    <scope>NUCLEOTIDE SEQUENCE</scope>
    <source>
        <strain evidence="8">HKST-UBA02</strain>
    </source>
</reference>
<evidence type="ECO:0000256" key="1">
    <source>
        <dbReference type="ARBA" id="ARBA00022714"/>
    </source>
</evidence>
<evidence type="ECO:0000256" key="6">
    <source>
        <dbReference type="ARBA" id="ARBA00034078"/>
    </source>
</evidence>
<dbReference type="EMBL" id="JAGQHS010000009">
    <property type="protein sequence ID" value="MCA9754769.1"/>
    <property type="molecule type" value="Genomic_DNA"/>
</dbReference>
<comment type="caution">
    <text evidence="8">The sequence shown here is derived from an EMBL/GenBank/DDBJ whole genome shotgun (WGS) entry which is preliminary data.</text>
</comment>
<keyword evidence="5" id="KW-1015">Disulfide bond</keyword>
<dbReference type="InterPro" id="IPR017941">
    <property type="entry name" value="Rieske_2Fe-2S"/>
</dbReference>
<dbReference type="Gene3D" id="2.102.10.10">
    <property type="entry name" value="Rieske [2Fe-2S] iron-sulphur domain"/>
    <property type="match status" value="1"/>
</dbReference>
<name>A0A956NCZ1_UNCEI</name>
<evidence type="ECO:0000313" key="9">
    <source>
        <dbReference type="Proteomes" id="UP000739538"/>
    </source>
</evidence>
<evidence type="ECO:0000313" key="8">
    <source>
        <dbReference type="EMBL" id="MCA9754769.1"/>
    </source>
</evidence>
<gene>
    <name evidence="8" type="ORF">KDA27_03130</name>
</gene>
<dbReference type="AlphaFoldDB" id="A0A956NCZ1"/>
<sequence>MAILAVFTVPSTLRFLMPRRAGAGRTEFDAGSVQDYAATTVSTRWIRRHGVWVVRDHAGLFALQADCPHLGCTPRWEPQSSRFRCPCHGSLFSLEGIALRGPAREPLKRVSIRRQGERILIDPADYVSLEDAESRGGYHVMI</sequence>
<evidence type="ECO:0000256" key="2">
    <source>
        <dbReference type="ARBA" id="ARBA00022723"/>
    </source>
</evidence>
<dbReference type="GO" id="GO:0051537">
    <property type="term" value="F:2 iron, 2 sulfur cluster binding"/>
    <property type="evidence" value="ECO:0007669"/>
    <property type="project" value="UniProtKB-KW"/>
</dbReference>
<proteinExistence type="predicted"/>
<organism evidence="8 9">
    <name type="scientific">Eiseniibacteriota bacterium</name>
    <dbReference type="NCBI Taxonomy" id="2212470"/>
    <lineage>
        <taxon>Bacteria</taxon>
        <taxon>Candidatus Eiseniibacteriota</taxon>
    </lineage>
</organism>
<dbReference type="GO" id="GO:0016020">
    <property type="term" value="C:membrane"/>
    <property type="evidence" value="ECO:0007669"/>
    <property type="project" value="InterPro"/>
</dbReference>
<dbReference type="GO" id="GO:0046872">
    <property type="term" value="F:metal ion binding"/>
    <property type="evidence" value="ECO:0007669"/>
    <property type="project" value="UniProtKB-KW"/>
</dbReference>
<accession>A0A956NCZ1</accession>
<keyword evidence="2" id="KW-0479">Metal-binding</keyword>
<dbReference type="SUPFAM" id="SSF50022">
    <property type="entry name" value="ISP domain"/>
    <property type="match status" value="1"/>
</dbReference>
<dbReference type="InterPro" id="IPR005805">
    <property type="entry name" value="Rieske_Fe-S_prot_C"/>
</dbReference>
<dbReference type="PROSITE" id="PS51296">
    <property type="entry name" value="RIESKE"/>
    <property type="match status" value="1"/>
</dbReference>
<comment type="cofactor">
    <cofactor evidence="6">
        <name>[2Fe-2S] cluster</name>
        <dbReference type="ChEBI" id="CHEBI:190135"/>
    </cofactor>
</comment>
<keyword evidence="3" id="KW-0408">Iron</keyword>
<reference evidence="8" key="1">
    <citation type="submission" date="2020-04" db="EMBL/GenBank/DDBJ databases">
        <authorList>
            <person name="Zhang T."/>
        </authorList>
    </citation>
    <scope>NUCLEOTIDE SEQUENCE</scope>
    <source>
        <strain evidence="8">HKST-UBA02</strain>
    </source>
</reference>
<evidence type="ECO:0000259" key="7">
    <source>
        <dbReference type="PROSITE" id="PS51296"/>
    </source>
</evidence>
<dbReference type="InterPro" id="IPR036922">
    <property type="entry name" value="Rieske_2Fe-2S_sf"/>
</dbReference>
<dbReference type="InterPro" id="IPR014349">
    <property type="entry name" value="Rieske_Fe-S_prot"/>
</dbReference>
<feature type="domain" description="Rieske" evidence="7">
    <location>
        <begin position="20"/>
        <end position="121"/>
    </location>
</feature>
<evidence type="ECO:0000256" key="3">
    <source>
        <dbReference type="ARBA" id="ARBA00023004"/>
    </source>
</evidence>
<dbReference type="Proteomes" id="UP000739538">
    <property type="component" value="Unassembled WGS sequence"/>
</dbReference>